<dbReference type="InterPro" id="IPR009270">
    <property type="entry name" value="DUF927"/>
</dbReference>
<evidence type="ECO:0000259" key="1">
    <source>
        <dbReference type="Pfam" id="PF06048"/>
    </source>
</evidence>
<comment type="caution">
    <text evidence="2">The sequence shown here is derived from an EMBL/GenBank/DDBJ whole genome shotgun (WGS) entry which is preliminary data.</text>
</comment>
<dbReference type="Proteomes" id="UP001196068">
    <property type="component" value="Unassembled WGS sequence"/>
</dbReference>
<dbReference type="AlphaFoldDB" id="A0AAF1JU30"/>
<name>A0AAF1JU30_9PROT</name>
<reference evidence="2" key="2">
    <citation type="journal article" date="2021" name="Syst. Appl. Microbiol.">
        <title>Roseomonas hellenica sp. nov., isolated from roots of wild-growing Alkanna tinctoria.</title>
        <authorList>
            <person name="Rat A."/>
            <person name="Naranjo H.D."/>
            <person name="Lebbe L."/>
            <person name="Cnockaert M."/>
            <person name="Krigas N."/>
            <person name="Grigoriadou K."/>
            <person name="Maloupa E."/>
            <person name="Willems A."/>
        </authorList>
    </citation>
    <scope>NUCLEOTIDE SEQUENCE</scope>
    <source>
        <strain evidence="2">LMG 28251</strain>
    </source>
</reference>
<feature type="domain" description="DUF927" evidence="1">
    <location>
        <begin position="47"/>
        <end position="318"/>
    </location>
</feature>
<sequence>MVDGIDMRDAEDGPRADAAPEIHAAAVTWPRGFTMKASGLHWQGPAEDAPVLWLTSPFAVEGETRTGAGMEWGFLLSWQDSDKRPHTFAVPRRLLLGEAREFEGELLSRGMRIASSPPLRQRFRDALMNLRTTQRITSVSRMGWHHSAGGAVYIAGDGASFGPSAERIVLQGASPDAAAAVAPSGTLAEWQEHVAAMAVGNDLAALFLAAAFAGPILDIAGEPSGGLHAFGASQKGKTTILRLAASVWGKPEAGAALRTWRSTSNGIEGVAAACNDALLSLDELGQCDAREAGEIAYLFANGAGKSRAARDGSARAARSWRLMLLSTGEMDLAAKLAEGGKRAMAGQLVRLLNIPLPEAGPMGQALHGRETSGALLIAANEAARRFHGTAAPAFLERLAAMRAEDAAGLAAIINAARDAWVASNLPADAEGQVSAAARRFGIIAAAGELAASFGILPWPAGEASRAAAAGFRLWVRHRGGAGAHEDAEAVDHVRRFLVAHGTARFAPLLREGEPVRLIEGGDRILGGRVGWRWVPADGQAQTGRQQEYLAETSVFRAEICAGRDHRTVLAALRRAGFLRHDDGRLDTKAAAITGVGRPRVYAIQGAIIGGLEGEA</sequence>
<evidence type="ECO:0000313" key="3">
    <source>
        <dbReference type="Proteomes" id="UP001196068"/>
    </source>
</evidence>
<accession>A0AAF1JU30</accession>
<dbReference type="EMBL" id="JAAEDH010000001">
    <property type="protein sequence ID" value="MBR0653650.1"/>
    <property type="molecule type" value="Genomic_DNA"/>
</dbReference>
<dbReference type="Pfam" id="PF06048">
    <property type="entry name" value="DUF927"/>
    <property type="match status" value="1"/>
</dbReference>
<keyword evidence="3" id="KW-1185">Reference proteome</keyword>
<evidence type="ECO:0000313" key="2">
    <source>
        <dbReference type="EMBL" id="MBR0653650.1"/>
    </source>
</evidence>
<organism evidence="2 3">
    <name type="scientific">Plastoroseomonas arctica</name>
    <dbReference type="NCBI Taxonomy" id="1509237"/>
    <lineage>
        <taxon>Bacteria</taxon>
        <taxon>Pseudomonadati</taxon>
        <taxon>Pseudomonadota</taxon>
        <taxon>Alphaproteobacteria</taxon>
        <taxon>Acetobacterales</taxon>
        <taxon>Acetobacteraceae</taxon>
        <taxon>Plastoroseomonas</taxon>
    </lineage>
</organism>
<reference evidence="2" key="1">
    <citation type="submission" date="2020-01" db="EMBL/GenBank/DDBJ databases">
        <authorList>
            <person name="Rat A."/>
        </authorList>
    </citation>
    <scope>NUCLEOTIDE SEQUENCE</scope>
    <source>
        <strain evidence="2">LMG 28251</strain>
    </source>
</reference>
<proteinExistence type="predicted"/>
<gene>
    <name evidence="2" type="ORF">GXW79_01015</name>
</gene>
<protein>
    <submittedName>
        <fullName evidence="2">DUF927 domain-containing protein</fullName>
    </submittedName>
</protein>
<dbReference type="RefSeq" id="WP_211872343.1">
    <property type="nucleotide sequence ID" value="NZ_JAAEDH010000001.1"/>
</dbReference>